<protein>
    <recommendedName>
        <fullName evidence="2">GST N-terminal domain-containing protein</fullName>
    </recommendedName>
</protein>
<dbReference type="PANTHER" id="PTHR45288">
    <property type="entry name" value="THIOREDOXIN FAMILY PROTEIN"/>
    <property type="match status" value="1"/>
</dbReference>
<evidence type="ECO:0000256" key="1">
    <source>
        <dbReference type="SAM" id="MobiDB-lite"/>
    </source>
</evidence>
<dbReference type="EMBL" id="RSEJ01000011">
    <property type="protein sequence ID" value="NBI53252.1"/>
    <property type="molecule type" value="Genomic_DNA"/>
</dbReference>
<feature type="region of interest" description="Disordered" evidence="1">
    <location>
        <begin position="140"/>
        <end position="159"/>
    </location>
</feature>
<dbReference type="Gene3D" id="3.40.30.10">
    <property type="entry name" value="Glutaredoxin"/>
    <property type="match status" value="1"/>
</dbReference>
<evidence type="ECO:0000313" key="3">
    <source>
        <dbReference type="EMBL" id="NBI53252.1"/>
    </source>
</evidence>
<dbReference type="InterPro" id="IPR004045">
    <property type="entry name" value="Glutathione_S-Trfase_N"/>
</dbReference>
<evidence type="ECO:0000259" key="2">
    <source>
        <dbReference type="PROSITE" id="PS50404"/>
    </source>
</evidence>
<name>A0ABW9YI55_9GAMM</name>
<organism evidence="3 4">
    <name type="scientific">Photobacterium alginatilyticum</name>
    <dbReference type="NCBI Taxonomy" id="1775171"/>
    <lineage>
        <taxon>Bacteria</taxon>
        <taxon>Pseudomonadati</taxon>
        <taxon>Pseudomonadota</taxon>
        <taxon>Gammaproteobacteria</taxon>
        <taxon>Vibrionales</taxon>
        <taxon>Vibrionaceae</taxon>
        <taxon>Photobacterium</taxon>
    </lineage>
</organism>
<evidence type="ECO:0000313" key="4">
    <source>
        <dbReference type="Proteomes" id="UP000738517"/>
    </source>
</evidence>
<reference evidence="3 4" key="1">
    <citation type="journal article" date="2017" name="Int. J. Syst. Evol. Microbiol.">
        <title>Photobacterium alginatilyticum sp. nov., a marine bacterium isolated from bottom seawater.</title>
        <authorList>
            <person name="Wang X."/>
            <person name="Wang Y."/>
            <person name="Yang X."/>
            <person name="Sun H."/>
            <person name="Li B."/>
            <person name="Zhang X.H."/>
        </authorList>
    </citation>
    <scope>NUCLEOTIDE SEQUENCE [LARGE SCALE GENOMIC DNA]</scope>
    <source>
        <strain evidence="3 4">P03D4</strain>
    </source>
</reference>
<keyword evidence="4" id="KW-1185">Reference proteome</keyword>
<proteinExistence type="predicted"/>
<dbReference type="PROSITE" id="PS50404">
    <property type="entry name" value="GST_NTER"/>
    <property type="match status" value="1"/>
</dbReference>
<dbReference type="SUPFAM" id="SSF52833">
    <property type="entry name" value="Thioredoxin-like"/>
    <property type="match status" value="2"/>
</dbReference>
<feature type="domain" description="GST N-terminal" evidence="2">
    <location>
        <begin position="159"/>
        <end position="258"/>
    </location>
</feature>
<gene>
    <name evidence="3" type="ORF">EIZ48_11760</name>
</gene>
<dbReference type="RefSeq" id="WP_160651405.1">
    <property type="nucleotide sequence ID" value="NZ_RSEJ01000011.1"/>
</dbReference>
<accession>A0ABW9YI55</accession>
<sequence>MNHLLNITTSSLASTYRFWRGTVASKHIEQPEETLILFDQEGGSKCRLVREILTEFDLNVIIAPCPEGGENLAKLKSAFNGATPPVLVDSNNPNVVQGAEDITHHLFQQYRGTKPPKACLGQLRSTLTSKLASGVRLGAGIKARRSRKQPTPPSQQPDLPLILYSFESSPFSRPVREKLCELELTYILINLGKQQFSDMGPAQFHWSLKPYKPLPNTKRDEFFKQHGNVQVPYLMDPNTGVDMFESKDILRYLEERYG</sequence>
<dbReference type="InterPro" id="IPR036249">
    <property type="entry name" value="Thioredoxin-like_sf"/>
</dbReference>
<comment type="caution">
    <text evidence="3">The sequence shown here is derived from an EMBL/GenBank/DDBJ whole genome shotgun (WGS) entry which is preliminary data.</text>
</comment>
<dbReference type="Proteomes" id="UP000738517">
    <property type="component" value="Unassembled WGS sequence"/>
</dbReference>
<dbReference type="Pfam" id="PF13417">
    <property type="entry name" value="GST_N_3"/>
    <property type="match status" value="2"/>
</dbReference>
<dbReference type="PANTHER" id="PTHR45288:SF1">
    <property type="entry name" value="THIOREDOXIN FAMILY PROTEIN"/>
    <property type="match status" value="1"/>
</dbReference>